<dbReference type="EMBL" id="CP017704">
    <property type="protein sequence ID" value="ASS92627.1"/>
    <property type="molecule type" value="Genomic_DNA"/>
</dbReference>
<accession>A0A223EBI6</accession>
<dbReference type="Proteomes" id="UP000214618">
    <property type="component" value="Chromosome"/>
</dbReference>
<gene>
    <name evidence="1" type="ORF">BS1321_00725</name>
</gene>
<reference evidence="1 2" key="1">
    <citation type="submission" date="2016-10" db="EMBL/GenBank/DDBJ databases">
        <title>The whole genome sequencing and assembly of Bacillus simplex DSM 1321 strain.</title>
        <authorList>
            <person name="Park M.-K."/>
            <person name="Lee Y.-J."/>
            <person name="Yi H."/>
            <person name="Bahn Y.-S."/>
            <person name="Kim J.F."/>
            <person name="Lee D.-W."/>
        </authorList>
    </citation>
    <scope>NUCLEOTIDE SEQUENCE [LARGE SCALE GENOMIC DNA]</scope>
    <source>
        <strain evidence="1 2">DSM 1321</strain>
    </source>
</reference>
<dbReference type="AlphaFoldDB" id="A0A223EBI6"/>
<proteinExistence type="predicted"/>
<evidence type="ECO:0000313" key="2">
    <source>
        <dbReference type="Proteomes" id="UP000214618"/>
    </source>
</evidence>
<organism evidence="1 2">
    <name type="scientific">Peribacillus simplex NBRC 15720 = DSM 1321</name>
    <dbReference type="NCBI Taxonomy" id="1349754"/>
    <lineage>
        <taxon>Bacteria</taxon>
        <taxon>Bacillati</taxon>
        <taxon>Bacillota</taxon>
        <taxon>Bacilli</taxon>
        <taxon>Bacillales</taxon>
        <taxon>Bacillaceae</taxon>
        <taxon>Peribacillus</taxon>
    </lineage>
</organism>
<name>A0A223EBI6_9BACI</name>
<protein>
    <submittedName>
        <fullName evidence="1">Uncharacterized protein</fullName>
    </submittedName>
</protein>
<sequence length="78" mass="9441">MADSRRKGSGFQDKTVGKLTFLRNLTTVWRNLYEVPFYYLLTKLSKFNVKIKKFKKLWLMFMKIGLKYREWRNVILSG</sequence>
<evidence type="ECO:0000313" key="1">
    <source>
        <dbReference type="EMBL" id="ASS92627.1"/>
    </source>
</evidence>